<comment type="pathway">
    <text evidence="7">Isoprenoid biosynthesis; isopentenyl diphosphate biosynthesis via DXP pathway; isopentenyl diphosphate from 1-deoxy-D-xylulose 5-phosphate: step 4/6.</text>
</comment>
<comment type="cofactor">
    <cofactor evidence="7">
        <name>a divalent metal cation</name>
        <dbReference type="ChEBI" id="CHEBI:60240"/>
    </cofactor>
</comment>
<feature type="site" description="Positions MEP for the nucleophilic attack" evidence="7">
    <location>
        <position position="152"/>
    </location>
</feature>
<evidence type="ECO:0000256" key="4">
    <source>
        <dbReference type="ARBA" id="ARBA00023229"/>
    </source>
</evidence>
<keyword evidence="4 7" id="KW-0414">Isoprene biosynthesis</keyword>
<dbReference type="Pfam" id="PF02542">
    <property type="entry name" value="YgbB"/>
    <property type="match status" value="1"/>
</dbReference>
<feature type="region of interest" description="2-C-methyl-D-erythritol 2,4-cyclodiphosphate synthase" evidence="7">
    <location>
        <begin position="223"/>
        <end position="389"/>
    </location>
</feature>
<dbReference type="InterPro" id="IPR003526">
    <property type="entry name" value="MECDP_synthase"/>
</dbReference>
<proteinExistence type="inferred from homology"/>
<dbReference type="GO" id="GO:0050518">
    <property type="term" value="F:2-C-methyl-D-erythritol 4-phosphate cytidylyltransferase activity"/>
    <property type="evidence" value="ECO:0007669"/>
    <property type="project" value="UniProtKB-UniRule"/>
</dbReference>
<evidence type="ECO:0000259" key="9">
    <source>
        <dbReference type="Pfam" id="PF02542"/>
    </source>
</evidence>
<keyword evidence="3 7" id="KW-0479">Metal-binding</keyword>
<feature type="binding site" evidence="7">
    <location>
        <begin position="353"/>
        <end position="356"/>
    </location>
    <ligand>
        <name>4-CDP-2-C-methyl-D-erythritol 2-phosphate</name>
        <dbReference type="ChEBI" id="CHEBI:57919"/>
    </ligand>
</feature>
<feature type="binding site" evidence="7">
    <location>
        <position position="231"/>
    </location>
    <ligand>
        <name>a divalent metal cation</name>
        <dbReference type="ChEBI" id="CHEBI:60240"/>
    </ligand>
</feature>
<comment type="similarity">
    <text evidence="8">Belongs to the IspF family.</text>
</comment>
<accession>A0A2W6MYG9</accession>
<feature type="binding site" evidence="7">
    <location>
        <position position="263"/>
    </location>
    <ligand>
        <name>a divalent metal cation</name>
        <dbReference type="ChEBI" id="CHEBI:60240"/>
    </ligand>
</feature>
<feature type="site" description="Transition state stabilizer" evidence="7">
    <location>
        <position position="16"/>
    </location>
</feature>
<feature type="binding site" evidence="7">
    <location>
        <position position="360"/>
    </location>
    <ligand>
        <name>4-CDP-2-C-methyl-D-erythritol 2-phosphate</name>
        <dbReference type="ChEBI" id="CHEBI:57919"/>
    </ligand>
</feature>
<dbReference type="OrthoDB" id="9804336at2"/>
<keyword evidence="2 7" id="KW-0548">Nucleotidyltransferase</keyword>
<name>A0A2W6MYG9_9HELI</name>
<feature type="domain" description="2-C-methyl-D-erythritol 2,4-cyclodiphosphate synthase" evidence="9">
    <location>
        <begin position="224"/>
        <end position="375"/>
    </location>
</feature>
<evidence type="ECO:0000256" key="7">
    <source>
        <dbReference type="HAMAP-Rule" id="MF_01520"/>
    </source>
</evidence>
<protein>
    <recommendedName>
        <fullName evidence="7">Bifunctional enzyme IspD/IspF</fullName>
    </recommendedName>
    <domain>
        <recommendedName>
            <fullName evidence="7">2-C-methyl-D-erythritol 4-phosphate cytidylyltransferase</fullName>
            <ecNumber evidence="7">2.7.7.60</ecNumber>
        </recommendedName>
        <alternativeName>
            <fullName evidence="7">4-diphosphocytidyl-2C-methyl-D-erythritol synthase</fullName>
        </alternativeName>
        <alternativeName>
            <fullName evidence="7">MEP cytidylyltransferase</fullName>
            <shortName evidence="7">MCT</shortName>
        </alternativeName>
    </domain>
    <domain>
        <recommendedName>
            <fullName evidence="7">2-C-methyl-D-erythritol 2,4-cyclodiphosphate synthase</fullName>
            <shortName evidence="7">MECDP-synthase</shortName>
            <shortName evidence="7">MECPP-synthase</shortName>
            <shortName evidence="7">MECPS</shortName>
            <ecNumber evidence="7">4.6.1.12</ecNumber>
        </recommendedName>
    </domain>
</protein>
<dbReference type="InterPro" id="IPR026596">
    <property type="entry name" value="IspD/F"/>
</dbReference>
<feature type="site" description="Transition state stabilizer" evidence="7">
    <location>
        <position position="255"/>
    </location>
</feature>
<comment type="catalytic activity">
    <reaction evidence="7 8">
        <text>4-CDP-2-C-methyl-D-erythritol 2-phosphate = 2-C-methyl-D-erythritol 2,4-cyclic diphosphate + CMP</text>
        <dbReference type="Rhea" id="RHEA:23864"/>
        <dbReference type="ChEBI" id="CHEBI:57919"/>
        <dbReference type="ChEBI" id="CHEBI:58483"/>
        <dbReference type="ChEBI" id="CHEBI:60377"/>
        <dbReference type="EC" id="4.6.1.12"/>
    </reaction>
</comment>
<dbReference type="Proteomes" id="UP000249746">
    <property type="component" value="Unassembled WGS sequence"/>
</dbReference>
<dbReference type="Gene3D" id="3.30.1330.50">
    <property type="entry name" value="2-C-methyl-D-erythritol 2,4-cyclodiphosphate synthase"/>
    <property type="match status" value="1"/>
</dbReference>
<dbReference type="PANTHER" id="PTHR43181:SF1">
    <property type="entry name" value="2-C-METHYL-D-ERYTHRITOL 2,4-CYCLODIPHOSPHATE SYNTHASE, CHLOROPLASTIC"/>
    <property type="match status" value="1"/>
</dbReference>
<dbReference type="HAMAP" id="MF_00107">
    <property type="entry name" value="IspF"/>
    <property type="match status" value="1"/>
</dbReference>
<comment type="caution">
    <text evidence="7">Lacks conserved residue(s) required for the propagation of feature annotation.</text>
</comment>
<dbReference type="RefSeq" id="WP_111228852.1">
    <property type="nucleotide sequence ID" value="NZ_NBIU01000001.1"/>
</dbReference>
<dbReference type="UniPathway" id="UPA00056">
    <property type="reaction ID" value="UER00093"/>
</dbReference>
<dbReference type="InterPro" id="IPR036571">
    <property type="entry name" value="MECDP_synthase_sf"/>
</dbReference>
<organism evidence="10 11">
    <name type="scientific">Helicobacter valdiviensis</name>
    <dbReference type="NCBI Taxonomy" id="1458358"/>
    <lineage>
        <taxon>Bacteria</taxon>
        <taxon>Pseudomonadati</taxon>
        <taxon>Campylobacterota</taxon>
        <taxon>Epsilonproteobacteria</taxon>
        <taxon>Campylobacterales</taxon>
        <taxon>Helicobacteraceae</taxon>
        <taxon>Helicobacter</taxon>
    </lineage>
</organism>
<keyword evidence="5 7" id="KW-0456">Lyase</keyword>
<keyword evidence="1 7" id="KW-0808">Transferase</keyword>
<dbReference type="NCBIfam" id="TIGR00151">
    <property type="entry name" value="ispF"/>
    <property type="match status" value="1"/>
</dbReference>
<feature type="binding site" evidence="7">
    <location>
        <begin position="277"/>
        <end position="279"/>
    </location>
    <ligand>
        <name>4-CDP-2-C-methyl-D-erythritol 2-phosphate</name>
        <dbReference type="ChEBI" id="CHEBI:57919"/>
    </ligand>
</feature>
<keyword evidence="11" id="KW-1185">Reference proteome</keyword>
<feature type="binding site" evidence="7">
    <location>
        <begin position="282"/>
        <end position="286"/>
    </location>
    <ligand>
        <name>4-CDP-2-C-methyl-D-erythritol 2-phosphate</name>
        <dbReference type="ChEBI" id="CHEBI:57919"/>
    </ligand>
</feature>
<evidence type="ECO:0000256" key="6">
    <source>
        <dbReference type="ARBA" id="ARBA00023268"/>
    </source>
</evidence>
<dbReference type="EC" id="2.7.7.60" evidence="7"/>
<comment type="similarity">
    <text evidence="7">In the N-terminal section; belongs to the IspD/TarI cytidylyltransferase family. IspD subfamily.</text>
</comment>
<evidence type="ECO:0000313" key="10">
    <source>
        <dbReference type="EMBL" id="PZT49101.1"/>
    </source>
</evidence>
<dbReference type="EMBL" id="NBIU01000001">
    <property type="protein sequence ID" value="PZT49101.1"/>
    <property type="molecule type" value="Genomic_DNA"/>
</dbReference>
<dbReference type="GO" id="GO:0019288">
    <property type="term" value="P:isopentenyl diphosphate biosynthetic process, methylerythritol 4-phosphate pathway"/>
    <property type="evidence" value="ECO:0007669"/>
    <property type="project" value="UniProtKB-UniRule"/>
</dbReference>
<dbReference type="GO" id="GO:0008685">
    <property type="term" value="F:2-C-methyl-D-erythritol 2,4-cyclodiphosphate synthase activity"/>
    <property type="evidence" value="ECO:0007669"/>
    <property type="project" value="UniProtKB-UniRule"/>
</dbReference>
<feature type="binding site" evidence="7">
    <location>
        <position position="363"/>
    </location>
    <ligand>
        <name>4-CDP-2-C-methyl-D-erythritol 2-phosphate</name>
        <dbReference type="ChEBI" id="CHEBI:57919"/>
    </ligand>
</feature>
<evidence type="ECO:0000256" key="5">
    <source>
        <dbReference type="ARBA" id="ARBA00023239"/>
    </source>
</evidence>
<evidence type="ECO:0000256" key="3">
    <source>
        <dbReference type="ARBA" id="ARBA00022723"/>
    </source>
</evidence>
<dbReference type="Pfam" id="PF01128">
    <property type="entry name" value="IspD"/>
    <property type="match status" value="1"/>
</dbReference>
<dbReference type="InterPro" id="IPR029044">
    <property type="entry name" value="Nucleotide-diphossugar_trans"/>
</dbReference>
<reference evidence="10 11" key="1">
    <citation type="submission" date="2017-03" db="EMBL/GenBank/DDBJ databases">
        <title>Genomic and clinical evidence uncovers the enterohepatic species Helicobacter valdiviensis as a potential human intestinal pathogen.</title>
        <authorList>
            <person name="Fresia P."/>
            <person name="Jara R."/>
            <person name="Sierra R."/>
            <person name="Ferres I."/>
            <person name="Greif G."/>
            <person name="Iraola G."/>
            <person name="Collado L."/>
        </authorList>
    </citation>
    <scope>NUCLEOTIDE SEQUENCE [LARGE SCALE GENOMIC DNA]</scope>
    <source>
        <strain evidence="10 11">WBE14</strain>
    </source>
</reference>
<feature type="site" description="Transition state stabilizer" evidence="7">
    <location>
        <position position="25"/>
    </location>
</feature>
<comment type="catalytic activity">
    <reaction evidence="7">
        <text>2-C-methyl-D-erythritol 4-phosphate + CTP + H(+) = 4-CDP-2-C-methyl-D-erythritol + diphosphate</text>
        <dbReference type="Rhea" id="RHEA:13429"/>
        <dbReference type="ChEBI" id="CHEBI:15378"/>
        <dbReference type="ChEBI" id="CHEBI:33019"/>
        <dbReference type="ChEBI" id="CHEBI:37563"/>
        <dbReference type="ChEBI" id="CHEBI:57823"/>
        <dbReference type="ChEBI" id="CHEBI:58262"/>
        <dbReference type="EC" id="2.7.7.60"/>
    </reaction>
</comment>
<dbReference type="CDD" id="cd00554">
    <property type="entry name" value="MECDP_synthase"/>
    <property type="match status" value="1"/>
</dbReference>
<keyword evidence="6 7" id="KW-0511">Multifunctional enzyme</keyword>
<feature type="site" description="Transition state stabilizer" evidence="7">
    <location>
        <position position="354"/>
    </location>
</feature>
<comment type="similarity">
    <text evidence="7">In the C-terminal section; belongs to the IspF family.</text>
</comment>
<dbReference type="InterPro" id="IPR034683">
    <property type="entry name" value="IspD/TarI"/>
</dbReference>
<dbReference type="AlphaFoldDB" id="A0A2W6MYG9"/>
<dbReference type="InterPro" id="IPR018294">
    <property type="entry name" value="ISPD_synthase_CS"/>
</dbReference>
<dbReference type="SUPFAM" id="SSF53448">
    <property type="entry name" value="Nucleotide-diphospho-sugar transferases"/>
    <property type="match status" value="1"/>
</dbReference>
<comment type="pathway">
    <text evidence="7">Isoprenoid biosynthesis; isopentenyl diphosphate biosynthesis via DXP pathway; isopentenyl diphosphate from 1-deoxy-D-xylulose 5-phosphate: step 2/6.</text>
</comment>
<dbReference type="SUPFAM" id="SSF69765">
    <property type="entry name" value="IpsF-like"/>
    <property type="match status" value="1"/>
</dbReference>
<evidence type="ECO:0000256" key="1">
    <source>
        <dbReference type="ARBA" id="ARBA00022679"/>
    </source>
</evidence>
<feature type="region of interest" description="2-C-methyl-D-erythritol 4-phosphate cytidylyltransferase" evidence="7">
    <location>
        <begin position="1"/>
        <end position="222"/>
    </location>
</feature>
<dbReference type="GO" id="GO:0016114">
    <property type="term" value="P:terpenoid biosynthetic process"/>
    <property type="evidence" value="ECO:0007669"/>
    <property type="project" value="InterPro"/>
</dbReference>
<evidence type="ECO:0000313" key="11">
    <source>
        <dbReference type="Proteomes" id="UP000249746"/>
    </source>
</evidence>
<feature type="site" description="Positions MEP for the nucleophilic attack" evidence="7">
    <location>
        <position position="203"/>
    </location>
</feature>
<feature type="binding site" evidence="7">
    <location>
        <begin position="229"/>
        <end position="231"/>
    </location>
    <ligand>
        <name>4-CDP-2-C-methyl-D-erythritol 2-phosphate</name>
        <dbReference type="ChEBI" id="CHEBI:57919"/>
    </ligand>
</feature>
<evidence type="ECO:0000256" key="2">
    <source>
        <dbReference type="ARBA" id="ARBA00022695"/>
    </source>
</evidence>
<dbReference type="GO" id="GO:0046872">
    <property type="term" value="F:metal ion binding"/>
    <property type="evidence" value="ECO:0007669"/>
    <property type="project" value="UniProtKB-KW"/>
</dbReference>
<comment type="caution">
    <text evidence="10">The sequence shown here is derived from an EMBL/GenBank/DDBJ whole genome shotgun (WGS) entry which is preliminary data.</text>
</comment>
<evidence type="ECO:0000256" key="8">
    <source>
        <dbReference type="RuleBase" id="RU004395"/>
    </source>
</evidence>
<feature type="binding site" evidence="7">
    <location>
        <position position="229"/>
    </location>
    <ligand>
        <name>a divalent metal cation</name>
        <dbReference type="ChEBI" id="CHEBI:60240"/>
    </ligand>
</feature>
<dbReference type="NCBIfam" id="NF006899">
    <property type="entry name" value="PRK09382.1"/>
    <property type="match status" value="1"/>
</dbReference>
<comment type="function">
    <text evidence="7">Bifunctional enzyme that catalyzes the formation of 4-diphosphocytidyl-2-C-methyl-D-erythritol from CTP and 2-C-methyl-D-erythritol 4-phosphate (MEP) (IspD), and catalyzes the conversion of 4-diphosphocytidyl-2-C-methyl-D-erythritol 2-phosphate (CDP-ME2P) to 2-C-methyl-D-erythritol 2,4-cyclodiphosphate (ME-CPP) with a corresponding release of cytidine 5-monophosphate (CMP) (IspF).</text>
</comment>
<dbReference type="HAMAP" id="MF_01520">
    <property type="entry name" value="IspDF"/>
    <property type="match status" value="1"/>
</dbReference>
<dbReference type="Gene3D" id="3.90.550.10">
    <property type="entry name" value="Spore Coat Polysaccharide Biosynthesis Protein SpsA, Chain A"/>
    <property type="match status" value="1"/>
</dbReference>
<sequence>MQKIALILLNAGSSSRFRSIKCPKKQWLRLDEIPLWLKVAKEISSLYPFNTCIITASNTKEKKLIEKYLFSYGLNFNVIIGGETRQDSLNNALIGLQEEWVLVSDVARANIPKNIFEDILKYPKDFDCLVPYLNIYDTTALDNKEALSYLKREDLKIIQTPQLSNTKVLREALTKGQFTDESSAILANGGKVGFIKGSKESLKITHFKDLVAFNFPSPSTRTIMGLGSDIHAFKEGDGLLMGGIKIPAPYEFIAHSDGDVCLHSLSDAILGGIGAGDIGEWFPDNDPSFKGANSAKLLEEILDFTLDVGYSIKQVDITIFAQTPKLSPYKLQIEKNIAKLLNIPLFCVNVKATTTENLGFIGKKEGILVQTLVVMEYFNWKNLLSEGLE</sequence>
<gene>
    <name evidence="7" type="primary">ispDF</name>
    <name evidence="10" type="ORF">B6S12_00465</name>
</gene>
<dbReference type="PROSITE" id="PS01295">
    <property type="entry name" value="ISPD"/>
    <property type="match status" value="1"/>
</dbReference>
<dbReference type="PANTHER" id="PTHR43181">
    <property type="entry name" value="2-C-METHYL-D-ERYTHRITOL 2,4-CYCLODIPHOSPHATE SYNTHASE, CHLOROPLASTIC"/>
    <property type="match status" value="1"/>
</dbReference>
<feature type="binding site" evidence="7">
    <location>
        <begin position="255"/>
        <end position="256"/>
    </location>
    <ligand>
        <name>4-CDP-2-C-methyl-D-erythritol 2-phosphate</name>
        <dbReference type="ChEBI" id="CHEBI:57919"/>
    </ligand>
</feature>
<dbReference type="EC" id="4.6.1.12" evidence="7"/>